<keyword evidence="11" id="KW-0067">ATP-binding</keyword>
<dbReference type="GO" id="GO:0005524">
    <property type="term" value="F:ATP binding"/>
    <property type="evidence" value="ECO:0007669"/>
    <property type="project" value="UniProtKB-KW"/>
</dbReference>
<evidence type="ECO:0000256" key="1">
    <source>
        <dbReference type="ARBA" id="ARBA00000085"/>
    </source>
</evidence>
<evidence type="ECO:0000256" key="2">
    <source>
        <dbReference type="ARBA" id="ARBA00012438"/>
    </source>
</evidence>
<keyword evidence="10" id="KW-0418">Kinase</keyword>
<dbReference type="AlphaFoldDB" id="A0A0D0JVD9"/>
<dbReference type="Gene3D" id="3.30.450.20">
    <property type="entry name" value="PAS domain"/>
    <property type="match status" value="1"/>
</dbReference>
<keyword evidence="5" id="KW-0285">Flavoprotein</keyword>
<dbReference type="EC" id="2.7.13.3" evidence="2"/>
<evidence type="ECO:0000256" key="4">
    <source>
        <dbReference type="ARBA" id="ARBA00022553"/>
    </source>
</evidence>
<dbReference type="PROSITE" id="PS50113">
    <property type="entry name" value="PAC"/>
    <property type="match status" value="1"/>
</dbReference>
<evidence type="ECO:0000256" key="7">
    <source>
        <dbReference type="ARBA" id="ARBA00022679"/>
    </source>
</evidence>
<dbReference type="GO" id="GO:0004673">
    <property type="term" value="F:protein histidine kinase activity"/>
    <property type="evidence" value="ECO:0007669"/>
    <property type="project" value="UniProtKB-EC"/>
</dbReference>
<dbReference type="InterPro" id="IPR035965">
    <property type="entry name" value="PAS-like_dom_sf"/>
</dbReference>
<keyword evidence="7" id="KW-0808">Transferase</keyword>
<dbReference type="SMART" id="SM00911">
    <property type="entry name" value="HWE_HK"/>
    <property type="match status" value="1"/>
</dbReference>
<organism evidence="14 15">
    <name type="scientific">Agrobacterium tumefaciens</name>
    <dbReference type="NCBI Taxonomy" id="358"/>
    <lineage>
        <taxon>Bacteria</taxon>
        <taxon>Pseudomonadati</taxon>
        <taxon>Pseudomonadota</taxon>
        <taxon>Alphaproteobacteria</taxon>
        <taxon>Hyphomicrobiales</taxon>
        <taxon>Rhizobiaceae</taxon>
        <taxon>Rhizobium/Agrobacterium group</taxon>
        <taxon>Agrobacterium</taxon>
        <taxon>Agrobacterium tumefaciens complex</taxon>
    </lineage>
</organism>
<evidence type="ECO:0000313" key="14">
    <source>
        <dbReference type="EMBL" id="KIP99523.1"/>
    </source>
</evidence>
<keyword evidence="8" id="KW-0677">Repeat</keyword>
<evidence type="ECO:0000256" key="5">
    <source>
        <dbReference type="ARBA" id="ARBA00022630"/>
    </source>
</evidence>
<evidence type="ECO:0000256" key="3">
    <source>
        <dbReference type="ARBA" id="ARBA00021740"/>
    </source>
</evidence>
<comment type="catalytic activity">
    <reaction evidence="1">
        <text>ATP + protein L-histidine = ADP + protein N-phospho-L-histidine.</text>
        <dbReference type="EC" id="2.7.13.3"/>
    </reaction>
</comment>
<reference evidence="14 15" key="1">
    <citation type="submission" date="2014-12" db="EMBL/GenBank/DDBJ databases">
        <title>16Stimator: statistical estimation of ribosomal gene copy numbers from draft genome assemblies.</title>
        <authorList>
            <person name="Perisin M.A."/>
            <person name="Vetter M."/>
            <person name="Gilbert J.A."/>
            <person name="Bergelson J."/>
        </authorList>
    </citation>
    <scope>NUCLEOTIDE SEQUENCE [LARGE SCALE GENOMIC DNA]</scope>
    <source>
        <strain evidence="14 15">MEJ076</strain>
    </source>
</reference>
<evidence type="ECO:0000256" key="11">
    <source>
        <dbReference type="ARBA" id="ARBA00022840"/>
    </source>
</evidence>
<evidence type="ECO:0000256" key="8">
    <source>
        <dbReference type="ARBA" id="ARBA00022737"/>
    </source>
</evidence>
<feature type="domain" description="PAC" evidence="13">
    <location>
        <begin position="192"/>
        <end position="244"/>
    </location>
</feature>
<dbReference type="Pfam" id="PF08447">
    <property type="entry name" value="PAS_3"/>
    <property type="match status" value="1"/>
</dbReference>
<dbReference type="OrthoDB" id="341208at2"/>
<keyword evidence="9" id="KW-0547">Nucleotide-binding</keyword>
<protein>
    <recommendedName>
        <fullName evidence="3">Blue-light-activated histidine kinase</fullName>
        <ecNumber evidence="2">2.7.13.3</ecNumber>
    </recommendedName>
</protein>
<evidence type="ECO:0000256" key="10">
    <source>
        <dbReference type="ARBA" id="ARBA00022777"/>
    </source>
</evidence>
<accession>A0A0D0JVD9</accession>
<evidence type="ECO:0000256" key="9">
    <source>
        <dbReference type="ARBA" id="ARBA00022741"/>
    </source>
</evidence>
<keyword evidence="6" id="KW-0288">FMN</keyword>
<dbReference type="Proteomes" id="UP000035017">
    <property type="component" value="Unassembled WGS sequence"/>
</dbReference>
<sequence>MIFLNNRISIMPVAIINVTENRASFVNEDFSALFEEASVPVDALVAAVSASLADRSTIARGLATEVIERLGATFHPISDRIKNLLYLPLGRDVNSECYMVVEAQGAVFSALEPRSISQSYLAMALQSSGIGAWSLNIRTRQADRTFSHDAIFGYNGLAPHWDLDAFLSHVVEEDRSQVREAFEKALLDKLAWQFKCKIRRLDGELRWIEASGYPRGPGNTLITHFTGLVKDITNEINAAEQRRLLFAELHHRVRNNLAVVHSLASGTLRMATDTATAAEALRRRITAMSDAHNLMLDVSDAPVSVKQALESITSRVAPLLRLQIEGTDAKLSLSHVVPLSMWIMELLSRLHIGQQSVVKLHPSNEMLSLTWTTKWHADSGWSDMLSEPLVLHILPAQMGGKARVEECSGEFSVVLTIKPVALNVRAPLQHTLTATAMLI</sequence>
<gene>
    <name evidence="14" type="ORF">RU07_18825</name>
</gene>
<dbReference type="InterPro" id="IPR013655">
    <property type="entry name" value="PAS_fold_3"/>
</dbReference>
<name>A0A0D0JVD9_AGRTU</name>
<dbReference type="EMBL" id="JXQV01000027">
    <property type="protein sequence ID" value="KIP99523.1"/>
    <property type="molecule type" value="Genomic_DNA"/>
</dbReference>
<evidence type="ECO:0000256" key="12">
    <source>
        <dbReference type="ARBA" id="ARBA00023026"/>
    </source>
</evidence>
<dbReference type="NCBIfam" id="TIGR00229">
    <property type="entry name" value="sensory_box"/>
    <property type="match status" value="1"/>
</dbReference>
<dbReference type="PANTHER" id="PTHR41523:SF8">
    <property type="entry name" value="ETHYLENE RESPONSE SENSOR PROTEIN"/>
    <property type="match status" value="1"/>
</dbReference>
<dbReference type="InterPro" id="IPR011102">
    <property type="entry name" value="Sig_transdc_His_kinase_HWE"/>
</dbReference>
<dbReference type="Pfam" id="PF07536">
    <property type="entry name" value="HWE_HK"/>
    <property type="match status" value="1"/>
</dbReference>
<proteinExistence type="predicted"/>
<evidence type="ECO:0000313" key="15">
    <source>
        <dbReference type="Proteomes" id="UP000035017"/>
    </source>
</evidence>
<dbReference type="PANTHER" id="PTHR41523">
    <property type="entry name" value="TWO-COMPONENT SYSTEM SENSOR PROTEIN"/>
    <property type="match status" value="1"/>
</dbReference>
<dbReference type="InterPro" id="IPR000014">
    <property type="entry name" value="PAS"/>
</dbReference>
<dbReference type="SUPFAM" id="SSF55785">
    <property type="entry name" value="PYP-like sensor domain (PAS domain)"/>
    <property type="match status" value="1"/>
</dbReference>
<evidence type="ECO:0000259" key="13">
    <source>
        <dbReference type="PROSITE" id="PS50113"/>
    </source>
</evidence>
<keyword evidence="12" id="KW-0843">Virulence</keyword>
<dbReference type="InterPro" id="IPR000700">
    <property type="entry name" value="PAS-assoc_C"/>
</dbReference>
<keyword evidence="4" id="KW-0597">Phosphoprotein</keyword>
<comment type="caution">
    <text evidence="14">The sequence shown here is derived from an EMBL/GenBank/DDBJ whole genome shotgun (WGS) entry which is preliminary data.</text>
</comment>
<evidence type="ECO:0000256" key="6">
    <source>
        <dbReference type="ARBA" id="ARBA00022643"/>
    </source>
</evidence>